<sequence length="198" mass="21380">MELYTNFTQAFLSPALIGTLALFILVLTKGEICPGQRGRLHKQLLVCLGLLAVCIPNSWPTIIPFALVGFFVSQTKRGKTRDEGPIWALYASVVTLVFSTFYSWPTVTLGSGLYIIVLVALLGASLTHLLMTLARTRLQAFHTILPISGVVSSMVLVLVVLLQAYSHFGDDSDLVVDVILGGIPSTANGYCRLVLASV</sequence>
<dbReference type="AlphaFoldDB" id="A0A0B8PJV0"/>
<name>A0A0B8PJV0_9VIBR</name>
<evidence type="ECO:0000256" key="1">
    <source>
        <dbReference type="SAM" id="Phobius"/>
    </source>
</evidence>
<reference evidence="2 3" key="2">
    <citation type="submission" date="2015-01" db="EMBL/GenBank/DDBJ databases">
        <authorList>
            <consortium name="NBRP consortium"/>
            <person name="Sawabe T."/>
            <person name="Meirelles P."/>
            <person name="Feng G."/>
            <person name="Sayaka M."/>
            <person name="Hattori M."/>
            <person name="Ohkuma M."/>
        </authorList>
    </citation>
    <scope>NUCLEOTIDE SEQUENCE [LARGE SCALE GENOMIC DNA]</scope>
    <source>
        <strain evidence="2 3">JCM19232</strain>
    </source>
</reference>
<accession>A0A0B8PJV0</accession>
<feature type="transmembrane region" description="Helical" evidence="1">
    <location>
        <begin position="111"/>
        <end position="131"/>
    </location>
</feature>
<evidence type="ECO:0000313" key="2">
    <source>
        <dbReference type="EMBL" id="GAM63014.1"/>
    </source>
</evidence>
<gene>
    <name evidence="2" type="ORF">JCM19232_4691</name>
</gene>
<dbReference type="EMBL" id="BBSA01000007">
    <property type="protein sequence ID" value="GAM63014.1"/>
    <property type="molecule type" value="Genomic_DNA"/>
</dbReference>
<feature type="transmembrane region" description="Helical" evidence="1">
    <location>
        <begin position="84"/>
        <end position="105"/>
    </location>
</feature>
<comment type="caution">
    <text evidence="2">The sequence shown here is derived from an EMBL/GenBank/DDBJ whole genome shotgun (WGS) entry which is preliminary data.</text>
</comment>
<keyword evidence="1" id="KW-1133">Transmembrane helix</keyword>
<evidence type="ECO:0000313" key="3">
    <source>
        <dbReference type="Proteomes" id="UP000031670"/>
    </source>
</evidence>
<keyword evidence="1" id="KW-0472">Membrane</keyword>
<reference evidence="2 3" key="1">
    <citation type="submission" date="2015-01" db="EMBL/GenBank/DDBJ databases">
        <title>Vibrio sp. C5 JCM 19232 whole genome shotgun sequence.</title>
        <authorList>
            <person name="Sawabe T."/>
            <person name="Meirelles P."/>
            <person name="Feng G."/>
            <person name="Sayaka M."/>
            <person name="Hattori M."/>
            <person name="Ohkuma M."/>
        </authorList>
    </citation>
    <scope>NUCLEOTIDE SEQUENCE [LARGE SCALE GENOMIC DNA]</scope>
    <source>
        <strain evidence="2 3">JCM19232</strain>
    </source>
</reference>
<keyword evidence="1" id="KW-0812">Transmembrane</keyword>
<feature type="transmembrane region" description="Helical" evidence="1">
    <location>
        <begin position="7"/>
        <end position="28"/>
    </location>
</feature>
<feature type="transmembrane region" description="Helical" evidence="1">
    <location>
        <begin position="143"/>
        <end position="165"/>
    </location>
</feature>
<feature type="transmembrane region" description="Helical" evidence="1">
    <location>
        <begin position="48"/>
        <end position="72"/>
    </location>
</feature>
<organism evidence="2 3">
    <name type="scientific">Vibrio ishigakensis</name>
    <dbReference type="NCBI Taxonomy" id="1481914"/>
    <lineage>
        <taxon>Bacteria</taxon>
        <taxon>Pseudomonadati</taxon>
        <taxon>Pseudomonadota</taxon>
        <taxon>Gammaproteobacteria</taxon>
        <taxon>Vibrionales</taxon>
        <taxon>Vibrionaceae</taxon>
        <taxon>Vibrio</taxon>
    </lineage>
</organism>
<dbReference type="Proteomes" id="UP000031670">
    <property type="component" value="Unassembled WGS sequence"/>
</dbReference>
<protein>
    <submittedName>
        <fullName evidence="2">Uncharacterized protein</fullName>
    </submittedName>
</protein>
<proteinExistence type="predicted"/>